<dbReference type="RefSeq" id="XP_021885958.1">
    <property type="nucleotide sequence ID" value="XM_022022629.1"/>
</dbReference>
<organism evidence="6 7">
    <name type="scientific">Lobosporangium transversale</name>
    <dbReference type="NCBI Taxonomy" id="64571"/>
    <lineage>
        <taxon>Eukaryota</taxon>
        <taxon>Fungi</taxon>
        <taxon>Fungi incertae sedis</taxon>
        <taxon>Mucoromycota</taxon>
        <taxon>Mortierellomycotina</taxon>
        <taxon>Mortierellomycetes</taxon>
        <taxon>Mortierellales</taxon>
        <taxon>Mortierellaceae</taxon>
        <taxon>Lobosporangium</taxon>
    </lineage>
</organism>
<evidence type="ECO:0000256" key="5">
    <source>
        <dbReference type="ARBA" id="ARBA00023180"/>
    </source>
</evidence>
<sequence length="242" mass="26935">MLCCIEVALFVMSRCPDAVHCEGVFSQVFQTKDLPPVNPSLSYIGTIERTTTTGSTSVISSSIGAVSFTKTTTTKTTVTCKHGPMECAGNTQQLCFKKYFPDHTIWVPFVVTMNTQNFQRIGEPQYAREIGEKVVKSHYSSSNTYDNEGKKDLLDKVDQCSSGQEGFDLLVESVEHTNHHGVSTSCTVFIDDRKRCVRDGGVWRECPEGSSVADFVRSIREAASHLRLSLTSSRLFRWRVIA</sequence>
<dbReference type="Pfam" id="PF03227">
    <property type="entry name" value="GILT"/>
    <property type="match status" value="1"/>
</dbReference>
<evidence type="ECO:0000313" key="7">
    <source>
        <dbReference type="Proteomes" id="UP000193648"/>
    </source>
</evidence>
<accession>A0A1Y2H3I3</accession>
<dbReference type="GO" id="GO:0016671">
    <property type="term" value="F:oxidoreductase activity, acting on a sulfur group of donors, disulfide as acceptor"/>
    <property type="evidence" value="ECO:0007669"/>
    <property type="project" value="InterPro"/>
</dbReference>
<dbReference type="Proteomes" id="UP000193648">
    <property type="component" value="Unassembled WGS sequence"/>
</dbReference>
<proteinExistence type="inferred from homology"/>
<evidence type="ECO:0000256" key="1">
    <source>
        <dbReference type="ARBA" id="ARBA00004613"/>
    </source>
</evidence>
<evidence type="ECO:0000313" key="6">
    <source>
        <dbReference type="EMBL" id="ORZ28273.1"/>
    </source>
</evidence>
<keyword evidence="7" id="KW-1185">Reference proteome</keyword>
<dbReference type="STRING" id="64571.A0A1Y2H3I3"/>
<keyword evidence="5" id="KW-0325">Glycoprotein</keyword>
<reference evidence="6 7" key="1">
    <citation type="submission" date="2016-07" db="EMBL/GenBank/DDBJ databases">
        <title>Pervasive Adenine N6-methylation of Active Genes in Fungi.</title>
        <authorList>
            <consortium name="DOE Joint Genome Institute"/>
            <person name="Mondo S.J."/>
            <person name="Dannebaum R.O."/>
            <person name="Kuo R.C."/>
            <person name="Labutti K."/>
            <person name="Haridas S."/>
            <person name="Kuo A."/>
            <person name="Salamov A."/>
            <person name="Ahrendt S.R."/>
            <person name="Lipzen A."/>
            <person name="Sullivan W."/>
            <person name="Andreopoulos W.B."/>
            <person name="Clum A."/>
            <person name="Lindquist E."/>
            <person name="Daum C."/>
            <person name="Ramamoorthy G.K."/>
            <person name="Gryganskyi A."/>
            <person name="Culley D."/>
            <person name="Magnuson J.K."/>
            <person name="James T.Y."/>
            <person name="O'Malley M.A."/>
            <person name="Stajich J.E."/>
            <person name="Spatafora J.W."/>
            <person name="Visel A."/>
            <person name="Grigoriev I.V."/>
        </authorList>
    </citation>
    <scope>NUCLEOTIDE SEQUENCE [LARGE SCALE GENOMIC DNA]</scope>
    <source>
        <strain evidence="6 7">NRRL 3116</strain>
    </source>
</reference>
<name>A0A1Y2H3I3_9FUNG</name>
<comment type="subcellular location">
    <subcellularLocation>
        <location evidence="1">Secreted</location>
    </subcellularLocation>
</comment>
<comment type="similarity">
    <text evidence="2">Belongs to the GILT family.</text>
</comment>
<dbReference type="PANTHER" id="PTHR13234">
    <property type="entry name" value="GAMMA-INTERFERON INDUCIBLE LYSOSOMAL THIOL REDUCTASE GILT"/>
    <property type="match status" value="1"/>
</dbReference>
<evidence type="ECO:0000256" key="2">
    <source>
        <dbReference type="ARBA" id="ARBA00005679"/>
    </source>
</evidence>
<dbReference type="EMBL" id="MCFF01000002">
    <property type="protein sequence ID" value="ORZ28273.1"/>
    <property type="molecule type" value="Genomic_DNA"/>
</dbReference>
<dbReference type="PANTHER" id="PTHR13234:SF8">
    <property type="entry name" value="GAMMA-INTERFERON-INDUCIBLE LYSOSOMAL THIOL REDUCTASE"/>
    <property type="match status" value="1"/>
</dbReference>
<evidence type="ECO:0000256" key="4">
    <source>
        <dbReference type="ARBA" id="ARBA00022729"/>
    </source>
</evidence>
<keyword evidence="4" id="KW-0732">Signal</keyword>
<dbReference type="InterPro" id="IPR004911">
    <property type="entry name" value="Interferon-induced_GILT"/>
</dbReference>
<dbReference type="GeneID" id="33564473"/>
<keyword evidence="3" id="KW-0964">Secreted</keyword>
<comment type="caution">
    <text evidence="6">The sequence shown here is derived from an EMBL/GenBank/DDBJ whole genome shotgun (WGS) entry which is preliminary data.</text>
</comment>
<evidence type="ECO:0000256" key="3">
    <source>
        <dbReference type="ARBA" id="ARBA00022525"/>
    </source>
</evidence>
<protein>
    <submittedName>
        <fullName evidence="6">Uncharacterized protein</fullName>
    </submittedName>
</protein>
<dbReference type="InParanoid" id="A0A1Y2H3I3"/>
<dbReference type="OrthoDB" id="958254at2759"/>
<gene>
    <name evidence="6" type="ORF">BCR41DRAFT_344953</name>
</gene>
<dbReference type="GO" id="GO:0005576">
    <property type="term" value="C:extracellular region"/>
    <property type="evidence" value="ECO:0007669"/>
    <property type="project" value="UniProtKB-SubCell"/>
</dbReference>
<dbReference type="AlphaFoldDB" id="A0A1Y2H3I3"/>